<dbReference type="RefSeq" id="WP_031389618.1">
    <property type="nucleotide sequence ID" value="NZ_JPNB01000001.1"/>
</dbReference>
<protein>
    <recommendedName>
        <fullName evidence="2">Copper chaperone CopZ</fullName>
    </recommendedName>
</protein>
<dbReference type="SUPFAM" id="SSF55008">
    <property type="entry name" value="HMA, heavy metal-associated domain"/>
    <property type="match status" value="1"/>
</dbReference>
<evidence type="ECO:0000259" key="7">
    <source>
        <dbReference type="PROSITE" id="PS50846"/>
    </source>
</evidence>
<organism evidence="8 9">
    <name type="scientific">Kineothrix alysoides</name>
    <dbReference type="NCBI Taxonomy" id="1469948"/>
    <lineage>
        <taxon>Bacteria</taxon>
        <taxon>Bacillati</taxon>
        <taxon>Bacillota</taxon>
        <taxon>Clostridia</taxon>
        <taxon>Lachnospirales</taxon>
        <taxon>Lachnospiraceae</taxon>
        <taxon>Kineothrix</taxon>
    </lineage>
</organism>
<dbReference type="InterPro" id="IPR017969">
    <property type="entry name" value="Heavy-metal-associated_CS"/>
</dbReference>
<dbReference type="PANTHER" id="PTHR46594:SF4">
    <property type="entry name" value="P-TYPE CATION-TRANSPORTING ATPASE"/>
    <property type="match status" value="1"/>
</dbReference>
<evidence type="ECO:0000313" key="9">
    <source>
        <dbReference type="Proteomes" id="UP000295718"/>
    </source>
</evidence>
<dbReference type="AlphaFoldDB" id="A0A4R1R3I5"/>
<keyword evidence="3" id="KW-0963">Cytoplasm</keyword>
<keyword evidence="5" id="KW-0186">Copper</keyword>
<dbReference type="Pfam" id="PF00403">
    <property type="entry name" value="HMA"/>
    <property type="match status" value="1"/>
</dbReference>
<keyword evidence="4" id="KW-0479">Metal-binding</keyword>
<dbReference type="GO" id="GO:0006825">
    <property type="term" value="P:copper ion transport"/>
    <property type="evidence" value="ECO:0007669"/>
    <property type="project" value="InterPro"/>
</dbReference>
<dbReference type="EMBL" id="SLUO01000003">
    <property type="protein sequence ID" value="TCL60001.1"/>
    <property type="molecule type" value="Genomic_DNA"/>
</dbReference>
<dbReference type="NCBIfam" id="NF033795">
    <property type="entry name" value="chaper_CopZ_Bs"/>
    <property type="match status" value="1"/>
</dbReference>
<dbReference type="PROSITE" id="PS01047">
    <property type="entry name" value="HMA_1"/>
    <property type="match status" value="1"/>
</dbReference>
<comment type="subcellular location">
    <subcellularLocation>
        <location evidence="1">Cytoplasm</location>
    </subcellularLocation>
</comment>
<dbReference type="GO" id="GO:0005507">
    <property type="term" value="F:copper ion binding"/>
    <property type="evidence" value="ECO:0007669"/>
    <property type="project" value="InterPro"/>
</dbReference>
<evidence type="ECO:0000256" key="3">
    <source>
        <dbReference type="ARBA" id="ARBA00022490"/>
    </source>
</evidence>
<dbReference type="OrthoDB" id="9813965at2"/>
<dbReference type="InterPro" id="IPR049740">
    <property type="entry name" value="CopZ"/>
</dbReference>
<evidence type="ECO:0000256" key="5">
    <source>
        <dbReference type="ARBA" id="ARBA00023008"/>
    </source>
</evidence>
<dbReference type="NCBIfam" id="TIGR00003">
    <property type="entry name" value="copper ion binding protein"/>
    <property type="match status" value="1"/>
</dbReference>
<dbReference type="InterPro" id="IPR036163">
    <property type="entry name" value="HMA_dom_sf"/>
</dbReference>
<dbReference type="InterPro" id="IPR006122">
    <property type="entry name" value="HMA_Cu_ion-bd"/>
</dbReference>
<evidence type="ECO:0000256" key="6">
    <source>
        <dbReference type="ARBA" id="ARBA00023186"/>
    </source>
</evidence>
<evidence type="ECO:0000256" key="1">
    <source>
        <dbReference type="ARBA" id="ARBA00004496"/>
    </source>
</evidence>
<dbReference type="GO" id="GO:0005737">
    <property type="term" value="C:cytoplasm"/>
    <property type="evidence" value="ECO:0007669"/>
    <property type="project" value="UniProtKB-SubCell"/>
</dbReference>
<sequence length="69" mass="7153">MEKVILNVDGMSCEHCVKAVTGAVGALSGVSGVDVDLKGKTVAVEFDPSKVSVDEIKAEIEDQGYDVVA</sequence>
<dbReference type="Proteomes" id="UP000295718">
    <property type="component" value="Unassembled WGS sequence"/>
</dbReference>
<evidence type="ECO:0000256" key="2">
    <source>
        <dbReference type="ARBA" id="ARBA00015313"/>
    </source>
</evidence>
<dbReference type="InterPro" id="IPR000428">
    <property type="entry name" value="Cu-bd"/>
</dbReference>
<dbReference type="FunFam" id="3.30.70.100:FF:000001">
    <property type="entry name" value="ATPase copper transporting beta"/>
    <property type="match status" value="1"/>
</dbReference>
<proteinExistence type="predicted"/>
<dbReference type="PANTHER" id="PTHR46594">
    <property type="entry name" value="P-TYPE CATION-TRANSPORTING ATPASE"/>
    <property type="match status" value="1"/>
</dbReference>
<dbReference type="STRING" id="1469948.GCA_000732725_00869"/>
<reference evidence="8 9" key="1">
    <citation type="submission" date="2019-03" db="EMBL/GenBank/DDBJ databases">
        <title>Genomic Encyclopedia of Type Strains, Phase IV (KMG-IV): sequencing the most valuable type-strain genomes for metagenomic binning, comparative biology and taxonomic classification.</title>
        <authorList>
            <person name="Goeker M."/>
        </authorList>
    </citation>
    <scope>NUCLEOTIDE SEQUENCE [LARGE SCALE GENOMIC DNA]</scope>
    <source>
        <strain evidence="8 9">DSM 100556</strain>
    </source>
</reference>
<dbReference type="InterPro" id="IPR006121">
    <property type="entry name" value="HMA_dom"/>
</dbReference>
<dbReference type="CDD" id="cd00371">
    <property type="entry name" value="HMA"/>
    <property type="match status" value="1"/>
</dbReference>
<evidence type="ECO:0000256" key="4">
    <source>
        <dbReference type="ARBA" id="ARBA00022723"/>
    </source>
</evidence>
<accession>A0A4R1R3I5</accession>
<gene>
    <name evidence="8" type="ORF">EDD76_103192</name>
</gene>
<dbReference type="Gene3D" id="3.30.70.100">
    <property type="match status" value="1"/>
</dbReference>
<dbReference type="PRINTS" id="PR00944">
    <property type="entry name" value="CUEXPORT"/>
</dbReference>
<comment type="caution">
    <text evidence="8">The sequence shown here is derived from an EMBL/GenBank/DDBJ whole genome shotgun (WGS) entry which is preliminary data.</text>
</comment>
<keyword evidence="9" id="KW-1185">Reference proteome</keyword>
<dbReference type="PROSITE" id="PS50846">
    <property type="entry name" value="HMA_2"/>
    <property type="match status" value="1"/>
</dbReference>
<feature type="domain" description="HMA" evidence="7">
    <location>
        <begin position="2"/>
        <end position="68"/>
    </location>
</feature>
<evidence type="ECO:0000313" key="8">
    <source>
        <dbReference type="EMBL" id="TCL60001.1"/>
    </source>
</evidence>
<name>A0A4R1R3I5_9FIRM</name>
<keyword evidence="6" id="KW-0143">Chaperone</keyword>